<dbReference type="Pfam" id="PF13911">
    <property type="entry name" value="AhpC-TSA_2"/>
    <property type="match status" value="1"/>
</dbReference>
<keyword evidence="2" id="KW-1185">Reference proteome</keyword>
<gene>
    <name evidence="1" type="ORF">NHX12_025965</name>
</gene>
<organism evidence="1 2">
    <name type="scientific">Muraenolepis orangiensis</name>
    <name type="common">Patagonian moray cod</name>
    <dbReference type="NCBI Taxonomy" id="630683"/>
    <lineage>
        <taxon>Eukaryota</taxon>
        <taxon>Metazoa</taxon>
        <taxon>Chordata</taxon>
        <taxon>Craniata</taxon>
        <taxon>Vertebrata</taxon>
        <taxon>Euteleostomi</taxon>
        <taxon>Actinopterygii</taxon>
        <taxon>Neopterygii</taxon>
        <taxon>Teleostei</taxon>
        <taxon>Neoteleostei</taxon>
        <taxon>Acanthomorphata</taxon>
        <taxon>Zeiogadaria</taxon>
        <taxon>Gadariae</taxon>
        <taxon>Gadiformes</taxon>
        <taxon>Muraenolepidoidei</taxon>
        <taxon>Muraenolepididae</taxon>
        <taxon>Muraenolepis</taxon>
    </lineage>
</organism>
<accession>A0A9Q0IPW3</accession>
<dbReference type="OrthoDB" id="40334at2759"/>
<dbReference type="EMBL" id="JANIIK010000042">
    <property type="protein sequence ID" value="KAJ3606444.1"/>
    <property type="molecule type" value="Genomic_DNA"/>
</dbReference>
<protein>
    <submittedName>
        <fullName evidence="1">Uncharacterized protein</fullName>
    </submittedName>
</protein>
<comment type="caution">
    <text evidence="1">The sequence shown here is derived from an EMBL/GenBank/DDBJ whole genome shotgun (WGS) entry which is preliminary data.</text>
</comment>
<dbReference type="Proteomes" id="UP001148018">
    <property type="component" value="Unassembled WGS sequence"/>
</dbReference>
<dbReference type="Gene3D" id="3.40.30.10">
    <property type="entry name" value="Glutaredoxin"/>
    <property type="match status" value="1"/>
</dbReference>
<sequence>MAGVAGEAEETLTSSLSLLVNFGKMILQNAKEEAGASLEQFVPHKIATMFALITAADDFYNSIGVTTKSDAEATWAKSYHHAPVREEVENLLQLESEWDSFLESVEAGLRPAETQGPEGSMADRLSGDVALVDVRTAETVSLGQYLGKGKSLVLVLIRHFGGSAEGARVWLEQTGCTLPMLLDAQRTIYRAFGLGFSYAKVLKFEFLMQWAQYKTVGRDFPDFPQLLLGNIYQMGGDFVLNQEGKVLFSHHSQHPLDRPTLAGLLGPMPGKL</sequence>
<reference evidence="1" key="1">
    <citation type="submission" date="2022-07" db="EMBL/GenBank/DDBJ databases">
        <title>Chromosome-level genome of Muraenolepis orangiensis.</title>
        <authorList>
            <person name="Kim J."/>
        </authorList>
    </citation>
    <scope>NUCLEOTIDE SEQUENCE</scope>
    <source>
        <strain evidence="1">KU_S4_2022</strain>
        <tissue evidence="1">Muscle</tissue>
    </source>
</reference>
<name>A0A9Q0IPW3_9TELE</name>
<evidence type="ECO:0000313" key="2">
    <source>
        <dbReference type="Proteomes" id="UP001148018"/>
    </source>
</evidence>
<dbReference type="InterPro" id="IPR032801">
    <property type="entry name" value="PXL2A/B/C"/>
</dbReference>
<evidence type="ECO:0000313" key="1">
    <source>
        <dbReference type="EMBL" id="KAJ3606444.1"/>
    </source>
</evidence>
<proteinExistence type="predicted"/>
<dbReference type="AlphaFoldDB" id="A0A9Q0IPW3"/>